<feature type="binding site" evidence="4">
    <location>
        <begin position="33"/>
        <end position="34"/>
    </location>
    <ligand>
        <name>FAD</name>
        <dbReference type="ChEBI" id="CHEBI:57692"/>
    </ligand>
</feature>
<protein>
    <submittedName>
        <fullName evidence="6">FAD-dependent oxidoreductase</fullName>
    </submittedName>
</protein>
<dbReference type="Gene3D" id="1.10.405.10">
    <property type="entry name" value="Guanine Nucleotide Dissociation Inhibitor, domain 1"/>
    <property type="match status" value="1"/>
</dbReference>
<proteinExistence type="inferred from homology"/>
<comment type="caution">
    <text evidence="6">The sequence shown here is derived from an EMBL/GenBank/DDBJ whole genome shotgun (WGS) entry which is preliminary data.</text>
</comment>
<sequence length="443" mass="48860">MEKKNVIVVGAGFAGLTAARELQTAGIDYHIVEARDRIGGRAWTDDRLGRPLEIGATWVHWHQPHVWSEITRYGQDIIASPVVDTAYWYAGGELKSGTEAEMDAKLARPMEKIFENSREFFPEPHKPLLVLDEKFGASQELKDAFLAADQAGVLDALEDGDFTQEEKDLCNAYWSAGYIGYPEQGSSLMAKQWAALCDHRLSLVDEQTLRYKLVNGMRGIYGNIAKDLTGEIRLNTAVTAIEHGEDSATVTYADGTSETADAVIVTVPVGALGNITFTPGLPEGAQKTVEQKWNSTGFKAWIKIKGHHNIFGYAPQPAVVSVLRSEYFEDDDTTICVAFGSDHEKIDLESIEDAQKVVDQWRPDLEVVGVTGHDWVADEYSGQAWATLRRGQFTEGWHHFRTSTSSLHFAGADWASGWRGVVVDGAIETGISTAREVINKLRG</sequence>
<dbReference type="GO" id="GO:0016491">
    <property type="term" value="F:oxidoreductase activity"/>
    <property type="evidence" value="ECO:0007669"/>
    <property type="project" value="UniProtKB-KW"/>
</dbReference>
<dbReference type="PRINTS" id="PR00757">
    <property type="entry name" value="AMINEOXDASEF"/>
</dbReference>
<dbReference type="InterPro" id="IPR002937">
    <property type="entry name" value="Amino_oxidase"/>
</dbReference>
<feature type="domain" description="Amine oxidase" evidence="5">
    <location>
        <begin position="13"/>
        <end position="438"/>
    </location>
</feature>
<evidence type="ECO:0000256" key="1">
    <source>
        <dbReference type="ARBA" id="ARBA00001974"/>
    </source>
</evidence>
<organism evidence="6 7">
    <name type="scientific">Corynebacterium aurimucosum</name>
    <dbReference type="NCBI Taxonomy" id="169292"/>
    <lineage>
        <taxon>Bacteria</taxon>
        <taxon>Bacillati</taxon>
        <taxon>Actinomycetota</taxon>
        <taxon>Actinomycetes</taxon>
        <taxon>Mycobacteriales</taxon>
        <taxon>Corynebacteriaceae</taxon>
        <taxon>Corynebacterium</taxon>
    </lineage>
</organism>
<dbReference type="InterPro" id="IPR050703">
    <property type="entry name" value="Flavin_MAO"/>
</dbReference>
<dbReference type="PANTHER" id="PTHR43563">
    <property type="entry name" value="AMINE OXIDASE"/>
    <property type="match status" value="1"/>
</dbReference>
<accession>A0A2N6TK54</accession>
<evidence type="ECO:0000256" key="3">
    <source>
        <dbReference type="ARBA" id="ARBA00023002"/>
    </source>
</evidence>
<evidence type="ECO:0000313" key="7">
    <source>
        <dbReference type="Proteomes" id="UP000432568"/>
    </source>
</evidence>
<comment type="cofactor">
    <cofactor evidence="1">
        <name>FAD</name>
        <dbReference type="ChEBI" id="CHEBI:57692"/>
    </cofactor>
</comment>
<name>A0A2N6TK54_9CORY</name>
<dbReference type="Gene3D" id="3.50.50.60">
    <property type="entry name" value="FAD/NAD(P)-binding domain"/>
    <property type="match status" value="1"/>
</dbReference>
<evidence type="ECO:0000256" key="2">
    <source>
        <dbReference type="ARBA" id="ARBA00005995"/>
    </source>
</evidence>
<dbReference type="InterPro" id="IPR036188">
    <property type="entry name" value="FAD/NAD-bd_sf"/>
</dbReference>
<evidence type="ECO:0000313" key="6">
    <source>
        <dbReference type="EMBL" id="MTD91580.1"/>
    </source>
</evidence>
<comment type="similarity">
    <text evidence="2">Belongs to the flavin monoamine oxidase family.</text>
</comment>
<feature type="binding site" evidence="4">
    <location>
        <position position="238"/>
    </location>
    <ligand>
        <name>FAD</name>
        <dbReference type="ChEBI" id="CHEBI:57692"/>
    </ligand>
</feature>
<feature type="binding site" evidence="4">
    <location>
        <position position="339"/>
    </location>
    <ligand>
        <name>substrate</name>
    </ligand>
</feature>
<dbReference type="PANTHER" id="PTHR43563:SF1">
    <property type="entry name" value="AMINE OXIDASE [FLAVIN-CONTAINING] B"/>
    <property type="match status" value="1"/>
</dbReference>
<dbReference type="InterPro" id="IPR001613">
    <property type="entry name" value="Flavin_amine_oxidase"/>
</dbReference>
<evidence type="ECO:0000259" key="5">
    <source>
        <dbReference type="Pfam" id="PF01593"/>
    </source>
</evidence>
<keyword evidence="3" id="KW-0560">Oxidoreductase</keyword>
<dbReference type="Proteomes" id="UP000432568">
    <property type="component" value="Unassembled WGS sequence"/>
</dbReference>
<dbReference type="Gene3D" id="3.90.660.10">
    <property type="match status" value="1"/>
</dbReference>
<dbReference type="RefSeq" id="WP_102234305.1">
    <property type="nucleotide sequence ID" value="NZ_PNHI01000009.1"/>
</dbReference>
<evidence type="ECO:0000256" key="4">
    <source>
        <dbReference type="PIRSR" id="PIRSR601613-1"/>
    </source>
</evidence>
<dbReference type="Pfam" id="PF01593">
    <property type="entry name" value="Amino_oxidase"/>
    <property type="match status" value="1"/>
</dbReference>
<reference evidence="6 7" key="1">
    <citation type="submission" date="2019-07" db="EMBL/GenBank/DDBJ databases">
        <title>Draft genome of C. aurimucosum strain 332.</title>
        <authorList>
            <person name="Pacheco L.G.C."/>
            <person name="Aguiar E.R.G.R."/>
            <person name="Barberis C.M."/>
            <person name="Almuzara M.N."/>
            <person name="Traglia G.M."/>
            <person name="Santos C.S."/>
            <person name="Vay C.A."/>
            <person name="Rocha D.J.P.G."/>
        </authorList>
    </citation>
    <scope>NUCLEOTIDE SEQUENCE [LARGE SCALE GENOMIC DNA]</scope>
    <source>
        <strain evidence="6 7">332</strain>
    </source>
</reference>
<dbReference type="SUPFAM" id="SSF51905">
    <property type="entry name" value="FAD/NAD(P)-binding domain"/>
    <property type="match status" value="1"/>
</dbReference>
<dbReference type="EMBL" id="VIOG01000006">
    <property type="protein sequence ID" value="MTD91580.1"/>
    <property type="molecule type" value="Genomic_DNA"/>
</dbReference>
<gene>
    <name evidence="6" type="ORF">FME68_06770</name>
</gene>
<dbReference type="AlphaFoldDB" id="A0A2N6TK54"/>